<comment type="caution">
    <text evidence="1">The sequence shown here is derived from an EMBL/GenBank/DDBJ whole genome shotgun (WGS) entry which is preliminary data.</text>
</comment>
<evidence type="ECO:0000313" key="1">
    <source>
        <dbReference type="EMBL" id="KAL2501914.1"/>
    </source>
</evidence>
<protein>
    <submittedName>
        <fullName evidence="1">Uncharacterized protein</fullName>
    </submittedName>
</protein>
<dbReference type="AlphaFoldDB" id="A0ABD1SNV3"/>
<proteinExistence type="predicted"/>
<keyword evidence="2" id="KW-1185">Reference proteome</keyword>
<accession>A0ABD1SNV3</accession>
<reference evidence="2" key="1">
    <citation type="submission" date="2024-07" db="EMBL/GenBank/DDBJ databases">
        <title>Two chromosome-level genome assemblies of Korean endemic species Abeliophyllum distichum and Forsythia ovata (Oleaceae).</title>
        <authorList>
            <person name="Jang H."/>
        </authorList>
    </citation>
    <scope>NUCLEOTIDE SEQUENCE [LARGE SCALE GENOMIC DNA]</scope>
</reference>
<evidence type="ECO:0000313" key="2">
    <source>
        <dbReference type="Proteomes" id="UP001604277"/>
    </source>
</evidence>
<dbReference type="EMBL" id="JBFOLJ010000010">
    <property type="protein sequence ID" value="KAL2501914.1"/>
    <property type="molecule type" value="Genomic_DNA"/>
</dbReference>
<gene>
    <name evidence="1" type="ORF">Fot_35762</name>
</gene>
<organism evidence="1 2">
    <name type="scientific">Forsythia ovata</name>
    <dbReference type="NCBI Taxonomy" id="205694"/>
    <lineage>
        <taxon>Eukaryota</taxon>
        <taxon>Viridiplantae</taxon>
        <taxon>Streptophyta</taxon>
        <taxon>Embryophyta</taxon>
        <taxon>Tracheophyta</taxon>
        <taxon>Spermatophyta</taxon>
        <taxon>Magnoliopsida</taxon>
        <taxon>eudicotyledons</taxon>
        <taxon>Gunneridae</taxon>
        <taxon>Pentapetalae</taxon>
        <taxon>asterids</taxon>
        <taxon>lamiids</taxon>
        <taxon>Lamiales</taxon>
        <taxon>Oleaceae</taxon>
        <taxon>Forsythieae</taxon>
        <taxon>Forsythia</taxon>
    </lineage>
</organism>
<dbReference type="Proteomes" id="UP001604277">
    <property type="component" value="Unassembled WGS sequence"/>
</dbReference>
<sequence length="142" mass="15595">MVESGVQISFDGLWIPDITTQLVPSIMAPNIIKFVAIRSSVLNTVHAFERPNKEDPKEVLDNVVIAGLVGILCQFGDLVECATGMNVQKAIKLFHHVGNSYPPKNCHQLSINKCNASKEKNRLIHGTHSELPMATQHADPSE</sequence>
<name>A0ABD1SNV3_9LAMI</name>